<organism evidence="1 2">
    <name type="scientific">Ligilactobacillus hayakitensis DSM 18933 = JCM 14209</name>
    <dbReference type="NCBI Taxonomy" id="1423755"/>
    <lineage>
        <taxon>Bacteria</taxon>
        <taxon>Bacillati</taxon>
        <taxon>Bacillota</taxon>
        <taxon>Bacilli</taxon>
        <taxon>Lactobacillales</taxon>
        <taxon>Lactobacillaceae</taxon>
        <taxon>Ligilactobacillus</taxon>
    </lineage>
</organism>
<accession>A0A0R1WPB7</accession>
<comment type="caution">
    <text evidence="1">The sequence shown here is derived from an EMBL/GenBank/DDBJ whole genome shotgun (WGS) entry which is preliminary data.</text>
</comment>
<dbReference type="PATRIC" id="fig|1423755.3.peg.1539"/>
<dbReference type="EMBL" id="AZGD01000037">
    <property type="protein sequence ID" value="KRM19602.1"/>
    <property type="molecule type" value="Genomic_DNA"/>
</dbReference>
<dbReference type="GO" id="GO:0015031">
    <property type="term" value="P:protein transport"/>
    <property type="evidence" value="ECO:0007669"/>
    <property type="project" value="InterPro"/>
</dbReference>
<dbReference type="AlphaFoldDB" id="A0A0R1WPB7"/>
<name>A0A0R1WPB7_9LACO</name>
<sequence>MNSIIQWKDIKDSDFLFGSQLTKKENSQIDFENPLMSPGIAFTSWKMKKNFQADPHPPALPTLQVGKKYYLKANMQVDDFLGIMFKINFYDGFNEEISTKVIRGIKGDFVYPKTAETYSIEMINGGCKKFSFNWMQITDDKDNLLENDGYDVIENLVDEATNLNFIFLEPQYNEVAYLSTKWQKRFKQVGNVVTISTFRRTKENFEYHEIQNLINDYLKKFDQVNLIGIGKISNKAVKAYAQKFPKVKGYVAHEKANNLVNVFEYAPDNQIDVDLAMMADYFDYQDVLQELPFLKVGEED</sequence>
<dbReference type="NCBIfam" id="TIGR03711">
    <property type="entry name" value="acc_sec_asp3"/>
    <property type="match status" value="1"/>
</dbReference>
<proteinExistence type="predicted"/>
<dbReference type="RefSeq" id="WP_025021742.1">
    <property type="nucleotide sequence ID" value="NZ_AZGD01000037.1"/>
</dbReference>
<reference evidence="1 2" key="1">
    <citation type="journal article" date="2015" name="Genome Announc.">
        <title>Expanding the biotechnology potential of lactobacilli through comparative genomics of 213 strains and associated genera.</title>
        <authorList>
            <person name="Sun Z."/>
            <person name="Harris H.M."/>
            <person name="McCann A."/>
            <person name="Guo C."/>
            <person name="Argimon S."/>
            <person name="Zhang W."/>
            <person name="Yang X."/>
            <person name="Jeffery I.B."/>
            <person name="Cooney J.C."/>
            <person name="Kagawa T.F."/>
            <person name="Liu W."/>
            <person name="Song Y."/>
            <person name="Salvetti E."/>
            <person name="Wrobel A."/>
            <person name="Rasinkangas P."/>
            <person name="Parkhill J."/>
            <person name="Rea M.C."/>
            <person name="O'Sullivan O."/>
            <person name="Ritari J."/>
            <person name="Douillard F.P."/>
            <person name="Paul Ross R."/>
            <person name="Yang R."/>
            <person name="Briner A.E."/>
            <person name="Felis G.E."/>
            <person name="de Vos W.M."/>
            <person name="Barrangou R."/>
            <person name="Klaenhammer T.R."/>
            <person name="Caufield P.W."/>
            <person name="Cui Y."/>
            <person name="Zhang H."/>
            <person name="O'Toole P.W."/>
        </authorList>
    </citation>
    <scope>NUCLEOTIDE SEQUENCE [LARGE SCALE GENOMIC DNA]</scope>
    <source>
        <strain evidence="1 2">DSM 18933</strain>
    </source>
</reference>
<dbReference type="STRING" id="1423755.FC40_GL001450"/>
<gene>
    <name evidence="1" type="ORF">FC40_GL001450</name>
</gene>
<protein>
    <recommendedName>
        <fullName evidence="3">Accessory secretory protein asp3</fullName>
    </recommendedName>
</protein>
<keyword evidence="2" id="KW-1185">Reference proteome</keyword>
<evidence type="ECO:0008006" key="3">
    <source>
        <dbReference type="Google" id="ProtNLM"/>
    </source>
</evidence>
<dbReference type="InterPro" id="IPR022259">
    <property type="entry name" value="Acessory_Sec_prot_Asp3"/>
</dbReference>
<dbReference type="Proteomes" id="UP000051054">
    <property type="component" value="Unassembled WGS sequence"/>
</dbReference>
<evidence type="ECO:0000313" key="1">
    <source>
        <dbReference type="EMBL" id="KRM19602.1"/>
    </source>
</evidence>
<dbReference type="Pfam" id="PF15432">
    <property type="entry name" value="Sec-ASP3"/>
    <property type="match status" value="1"/>
</dbReference>
<evidence type="ECO:0000313" key="2">
    <source>
        <dbReference type="Proteomes" id="UP000051054"/>
    </source>
</evidence>